<keyword evidence="2" id="KW-0547">Nucleotide-binding</keyword>
<feature type="compositionally biased region" description="Polar residues" evidence="4">
    <location>
        <begin position="470"/>
        <end position="486"/>
    </location>
</feature>
<dbReference type="Gene3D" id="3.30.200.20">
    <property type="entry name" value="Phosphorylase Kinase, domain 1"/>
    <property type="match status" value="1"/>
</dbReference>
<dbReference type="InterPro" id="IPR000719">
    <property type="entry name" value="Prot_kinase_dom"/>
</dbReference>
<name>A0ABM0UCD1_CAMSA</name>
<dbReference type="SUPFAM" id="SSF56112">
    <property type="entry name" value="Protein kinase-like (PK-like)"/>
    <property type="match status" value="1"/>
</dbReference>
<dbReference type="Gene3D" id="1.10.510.10">
    <property type="entry name" value="Transferase(Phosphotransferase) domain 1"/>
    <property type="match status" value="1"/>
</dbReference>
<reference evidence="7" key="2">
    <citation type="submission" date="2025-08" db="UniProtKB">
        <authorList>
            <consortium name="RefSeq"/>
        </authorList>
    </citation>
    <scope>IDENTIFICATION</scope>
    <source>
        <tissue evidence="7">Leaf</tissue>
    </source>
</reference>
<accession>A0ABM0UCD1</accession>
<feature type="region of interest" description="Disordered" evidence="4">
    <location>
        <begin position="451"/>
        <end position="524"/>
    </location>
</feature>
<feature type="domain" description="Protein kinase" evidence="5">
    <location>
        <begin position="46"/>
        <end position="307"/>
    </location>
</feature>
<keyword evidence="3" id="KW-0175">Coiled coil</keyword>
<feature type="binding site" evidence="2">
    <location>
        <position position="75"/>
    </location>
    <ligand>
        <name>ATP</name>
        <dbReference type="ChEBI" id="CHEBI:30616"/>
    </ligand>
</feature>
<dbReference type="Pfam" id="PF00069">
    <property type="entry name" value="Pkinase"/>
    <property type="match status" value="1"/>
</dbReference>
<proteinExistence type="inferred from homology"/>
<evidence type="ECO:0000313" key="7">
    <source>
        <dbReference type="RefSeq" id="XP_010439087.1"/>
    </source>
</evidence>
<keyword evidence="6" id="KW-1185">Reference proteome</keyword>
<feature type="compositionally biased region" description="Basic and acidic residues" evidence="4">
    <location>
        <begin position="456"/>
        <end position="465"/>
    </location>
</feature>
<dbReference type="RefSeq" id="XP_010439087.1">
    <property type="nucleotide sequence ID" value="XM_010440785.1"/>
</dbReference>
<sequence length="704" mass="78428">MGFRLVLEAVLKRRKKMVGGGSSRGRGGGSGSGKQQRGYSLNPKDYKLLEEVGHGASAVVYRAIYLPTNEVVAIKCLDLDRCNSNLDDIRRESQTMSLIDHPNVIKSFCSFSVDHSLWVVMQFMAQGSCLHLMKTAYSDGFEESAICCVLKETLKALDYLHKQGHIHRDVKAGNILLDDNGEIKLGDFGVSACLFDNGDRQRARNTFVGTPCWMAPEVLQQGNGYNSKADIWSFGITALELAHGHAPFSKYPPMKVLLMTIQNAPPGLDYDRDKKFSKSFKEMVAMCLVKDQTKRPTAEKLLKHSCFKHTKPPELSVKTLFSELPPLWSRVKSLQAKDAQQLALKRMATADEEAISKSEYQRGVSAWNFDVRDLKTQASLLIDDDDLAESKEDEEIFCAQFNKVNDREQVFDRLQPCENMNGKEKASNTEVDEPYCEEKFTFITTASSLERMSPNSEHDIPEAKVKPVRRQSQSGPLTSRTVLSHSASEKGHIYERSESEQQTAPTVRRAPSFSGPLNLPTRASANSLSAPIKYSGGFRDSLDDKSKANLVQKGRFSVTSGNVDLAKDVPTSIVPRRSPQPTVQPQTIKELSSHPTSSTLIMPQLQHLFQQNSIQQDLIMNLLNSIQPAEPTEGSHSGKLPPLPRSDSNGNVEPAACERERLLLSSISDLCARLDDLTEELDIEKSKYNQLQQKLKAFTGREQV</sequence>
<keyword evidence="2" id="KW-0067">ATP-binding</keyword>
<dbReference type="Proteomes" id="UP000694864">
    <property type="component" value="Chromosome 11"/>
</dbReference>
<dbReference type="SMART" id="SM00220">
    <property type="entry name" value="S_TKc"/>
    <property type="match status" value="1"/>
</dbReference>
<protein>
    <submittedName>
        <fullName evidence="7">Serine/threonine-protein kinase 4-like isoform X3</fullName>
    </submittedName>
</protein>
<evidence type="ECO:0000259" key="5">
    <source>
        <dbReference type="PROSITE" id="PS50011"/>
    </source>
</evidence>
<dbReference type="InterPro" id="IPR017441">
    <property type="entry name" value="Protein_kinase_ATP_BS"/>
</dbReference>
<feature type="compositionally biased region" description="Gly residues" evidence="4">
    <location>
        <begin position="18"/>
        <end position="32"/>
    </location>
</feature>
<feature type="region of interest" description="Disordered" evidence="4">
    <location>
        <begin position="629"/>
        <end position="652"/>
    </location>
</feature>
<reference evidence="6" key="1">
    <citation type="journal article" date="2014" name="Nat. Commun.">
        <title>The emerging biofuel crop Camelina sativa retains a highly undifferentiated hexaploid genome structure.</title>
        <authorList>
            <person name="Kagale S."/>
            <person name="Koh C."/>
            <person name="Nixon J."/>
            <person name="Bollina V."/>
            <person name="Clarke W.E."/>
            <person name="Tuteja R."/>
            <person name="Spillane C."/>
            <person name="Robinson S.J."/>
            <person name="Links M.G."/>
            <person name="Clarke C."/>
            <person name="Higgins E.E."/>
            <person name="Huebert T."/>
            <person name="Sharpe A.G."/>
            <person name="Parkin I.A."/>
        </authorList>
    </citation>
    <scope>NUCLEOTIDE SEQUENCE [LARGE SCALE GENOMIC DNA]</scope>
    <source>
        <strain evidence="6">cv. DH55</strain>
    </source>
</reference>
<comment type="similarity">
    <text evidence="1">Belongs to the protein kinase superfamily. STE Ser/Thr protein kinase family. STE20 subfamily.</text>
</comment>
<evidence type="ECO:0000256" key="4">
    <source>
        <dbReference type="SAM" id="MobiDB-lite"/>
    </source>
</evidence>
<dbReference type="GeneID" id="104722590"/>
<gene>
    <name evidence="7" type="primary">LOC104722590</name>
</gene>
<feature type="compositionally biased region" description="Basic and acidic residues" evidence="4">
    <location>
        <begin position="487"/>
        <end position="499"/>
    </location>
</feature>
<feature type="region of interest" description="Disordered" evidence="4">
    <location>
        <begin position="17"/>
        <end position="40"/>
    </location>
</feature>
<feature type="coiled-coil region" evidence="3">
    <location>
        <begin position="667"/>
        <end position="701"/>
    </location>
</feature>
<evidence type="ECO:0000256" key="1">
    <source>
        <dbReference type="ARBA" id="ARBA00008874"/>
    </source>
</evidence>
<dbReference type="InterPro" id="IPR011009">
    <property type="entry name" value="Kinase-like_dom_sf"/>
</dbReference>
<dbReference type="InterPro" id="IPR047173">
    <property type="entry name" value="STRAD_A/B-like"/>
</dbReference>
<dbReference type="PROSITE" id="PS00107">
    <property type="entry name" value="PROTEIN_KINASE_ATP"/>
    <property type="match status" value="1"/>
</dbReference>
<dbReference type="PROSITE" id="PS50011">
    <property type="entry name" value="PROTEIN_KINASE_DOM"/>
    <property type="match status" value="1"/>
</dbReference>
<organism evidence="6 7">
    <name type="scientific">Camelina sativa</name>
    <name type="common">False flax</name>
    <name type="synonym">Myagrum sativum</name>
    <dbReference type="NCBI Taxonomy" id="90675"/>
    <lineage>
        <taxon>Eukaryota</taxon>
        <taxon>Viridiplantae</taxon>
        <taxon>Streptophyta</taxon>
        <taxon>Embryophyta</taxon>
        <taxon>Tracheophyta</taxon>
        <taxon>Spermatophyta</taxon>
        <taxon>Magnoliopsida</taxon>
        <taxon>eudicotyledons</taxon>
        <taxon>Gunneridae</taxon>
        <taxon>Pentapetalae</taxon>
        <taxon>rosids</taxon>
        <taxon>malvids</taxon>
        <taxon>Brassicales</taxon>
        <taxon>Brassicaceae</taxon>
        <taxon>Camelineae</taxon>
        <taxon>Camelina</taxon>
    </lineage>
</organism>
<dbReference type="CDD" id="cd06610">
    <property type="entry name" value="STKc_OSR1_SPAK"/>
    <property type="match status" value="1"/>
</dbReference>
<dbReference type="PANTHER" id="PTHR48014">
    <property type="entry name" value="SERINE/THREONINE-PROTEIN KINASE FRAY2"/>
    <property type="match status" value="1"/>
</dbReference>
<evidence type="ECO:0000313" key="6">
    <source>
        <dbReference type="Proteomes" id="UP000694864"/>
    </source>
</evidence>
<dbReference type="PANTHER" id="PTHR48014:SF15">
    <property type="entry name" value="PROTEIN KINASE SUPERFAMILY PROTEIN"/>
    <property type="match status" value="1"/>
</dbReference>
<evidence type="ECO:0000256" key="3">
    <source>
        <dbReference type="SAM" id="Coils"/>
    </source>
</evidence>
<evidence type="ECO:0000256" key="2">
    <source>
        <dbReference type="PROSITE-ProRule" id="PRU10141"/>
    </source>
</evidence>